<dbReference type="InterPro" id="IPR036961">
    <property type="entry name" value="Kinesin_motor_dom_sf"/>
</dbReference>
<feature type="region of interest" description="Disordered" evidence="7">
    <location>
        <begin position="770"/>
        <end position="814"/>
    </location>
</feature>
<feature type="region of interest" description="Disordered" evidence="7">
    <location>
        <begin position="592"/>
        <end position="611"/>
    </location>
</feature>
<dbReference type="InterPro" id="IPR001752">
    <property type="entry name" value="Kinesin_motor_dom"/>
</dbReference>
<evidence type="ECO:0000313" key="9">
    <source>
        <dbReference type="EMBL" id="KAL3758442.1"/>
    </source>
</evidence>
<feature type="compositionally biased region" description="Basic and acidic residues" evidence="7">
    <location>
        <begin position="770"/>
        <end position="783"/>
    </location>
</feature>
<keyword evidence="10" id="KW-1185">Reference proteome</keyword>
<dbReference type="Gene3D" id="3.40.850.10">
    <property type="entry name" value="Kinesin motor domain"/>
    <property type="match status" value="1"/>
</dbReference>
<dbReference type="Proteomes" id="UP001530293">
    <property type="component" value="Unassembled WGS sequence"/>
</dbReference>
<dbReference type="PROSITE" id="PS00411">
    <property type="entry name" value="KINESIN_MOTOR_1"/>
    <property type="match status" value="1"/>
</dbReference>
<comment type="caution">
    <text evidence="9">The sequence shown here is derived from an EMBL/GenBank/DDBJ whole genome shotgun (WGS) entry which is preliminary data.</text>
</comment>
<dbReference type="PRINTS" id="PR00380">
    <property type="entry name" value="KINESINHEAVY"/>
</dbReference>
<feature type="region of interest" description="Disordered" evidence="7">
    <location>
        <begin position="405"/>
        <end position="435"/>
    </location>
</feature>
<feature type="compositionally biased region" description="Low complexity" evidence="7">
    <location>
        <begin position="312"/>
        <end position="351"/>
    </location>
</feature>
<feature type="compositionally biased region" description="Acidic residues" evidence="7">
    <location>
        <begin position="801"/>
        <end position="814"/>
    </location>
</feature>
<dbReference type="SMART" id="SM00129">
    <property type="entry name" value="KISc"/>
    <property type="match status" value="1"/>
</dbReference>
<evidence type="ECO:0000256" key="6">
    <source>
        <dbReference type="SAM" id="Coils"/>
    </source>
</evidence>
<feature type="domain" description="Kinesin motor" evidence="8">
    <location>
        <begin position="195"/>
        <end position="736"/>
    </location>
</feature>
<evidence type="ECO:0000256" key="7">
    <source>
        <dbReference type="SAM" id="MobiDB-lite"/>
    </source>
</evidence>
<accession>A0ABD3M456</accession>
<feature type="compositionally biased region" description="Low complexity" evidence="7">
    <location>
        <begin position="9"/>
        <end position="46"/>
    </location>
</feature>
<evidence type="ECO:0000256" key="2">
    <source>
        <dbReference type="ARBA" id="ARBA00022840"/>
    </source>
</evidence>
<comment type="similarity">
    <text evidence="5">Belongs to the TRAFAC class myosin-kinesin ATPase superfamily. Kinesin family.</text>
</comment>
<feature type="region of interest" description="Disordered" evidence="7">
    <location>
        <begin position="1"/>
        <end position="73"/>
    </location>
</feature>
<feature type="compositionally biased region" description="Polar residues" evidence="7">
    <location>
        <begin position="47"/>
        <end position="57"/>
    </location>
</feature>
<keyword evidence="3 6" id="KW-0175">Coiled coil</keyword>
<evidence type="ECO:0000256" key="3">
    <source>
        <dbReference type="ARBA" id="ARBA00023054"/>
    </source>
</evidence>
<dbReference type="PANTHER" id="PTHR47968:SF75">
    <property type="entry name" value="CENTROMERE-ASSOCIATED PROTEIN E"/>
    <property type="match status" value="1"/>
</dbReference>
<dbReference type="EMBL" id="JALLBG020000230">
    <property type="protein sequence ID" value="KAL3758442.1"/>
    <property type="molecule type" value="Genomic_DNA"/>
</dbReference>
<sequence length="1082" mass="117739">MVGIPPPTSSSTTSRVGGGVSQLLRSPPPSSSHRQQVQQQQQQQQRATIITSNATNVSHRHKRTEDESDDMMSSNIDLPLPLESKSVVICGNAHGHTVAASTMSTTSRYNSTKMHQMNECDNIIDNENKYNYAADEEKKEEEEETINGNATATSIHTFTTNIIRNNNYCIDDNDNKRFNDEYGESFQKRTTTSNNVKVCIRLRPMLPSDSSIDTNNNNNAANIGIRNGQIVKKMTAMKRHTSGLITPSSFNTASKLSTTTTTTASSGRRSSVLGENSSIDAQQHSSSAAAATTAMQPAWIAHPNDPHRITQSIHSASTNTNSNNTSSIPTNNTANNNHINNSNNGNNNNNPTIVEYTFDRVYSPHESTLTLYNEHICSIVSNVVKGYHGSVFAYGQTNSGKTFTMTGGGGGGGGGSSSNSGDGSSVGGEQEKREEEMGVIRLAVRDIFYQIQHSQRIHATGASSSSSSSLSSPSREYLVRVSYLEIYNEQLYDLLAPSSSQPALSSSSSMLQQHHHIPSSTAASAIRIFESRTEGVIVRGLREEIVTCPEDVFALLDAGDAKRRVGSTALNKTSSRSHSVFRLVLESRAASSSSGLSTSSSSVANSTSGVEGPVRISSLSLVDLAGSESVKATGSTGLRQKEGQYINKSLLTLGHVVHKLSEVSSRAVGGDGSNSTTNNNITNEHIPYRDSKLTRLLQPSLGGNAQVCIICNVSPALKNVEESHNTLKFAMRAKRIVQHARITEVDKNTLLRSYREEIEELKRQLREARRTAVAPDELREQHLQLHKTPTNKVRHSSFNDEQNEEDGDDDDDDDANVLVSAIANLESLILKAGAKCSSRKANSSTTKSISSSIATTTVGETIDELSTSVTSRALDAVLLKAETSDITVEGVTSDMMSSPGVLSVDSTMNKSCVTTPSAITQPNEDGYEEDPSLLVELHRIQAMLDTVMKKKRRGTYYYGGAKSTPGGGEESINTEYRTPRRDAEIERLRMQLQEQEVTSTMRKADSSFLQSQLNEKEGILQEVAVLLEALEKRQLELENENKQLKNDLADAVHLIEEADAARQLLEKRLSERDGQVAEVKRT</sequence>
<evidence type="ECO:0000256" key="4">
    <source>
        <dbReference type="ARBA" id="ARBA00023175"/>
    </source>
</evidence>
<keyword evidence="2 5" id="KW-0067">ATP-binding</keyword>
<dbReference type="GO" id="GO:0005524">
    <property type="term" value="F:ATP binding"/>
    <property type="evidence" value="ECO:0007669"/>
    <property type="project" value="UniProtKB-UniRule"/>
</dbReference>
<proteinExistence type="inferred from homology"/>
<dbReference type="InterPro" id="IPR027417">
    <property type="entry name" value="P-loop_NTPase"/>
</dbReference>
<evidence type="ECO:0000256" key="1">
    <source>
        <dbReference type="ARBA" id="ARBA00022741"/>
    </source>
</evidence>
<dbReference type="Pfam" id="PF00225">
    <property type="entry name" value="Kinesin"/>
    <property type="match status" value="1"/>
</dbReference>
<feature type="binding site" evidence="5">
    <location>
        <begin position="395"/>
        <end position="402"/>
    </location>
    <ligand>
        <name>ATP</name>
        <dbReference type="ChEBI" id="CHEBI:30616"/>
    </ligand>
</feature>
<feature type="region of interest" description="Disordered" evidence="7">
    <location>
        <begin position="302"/>
        <end position="351"/>
    </location>
</feature>
<evidence type="ECO:0000256" key="5">
    <source>
        <dbReference type="PROSITE-ProRule" id="PRU00283"/>
    </source>
</evidence>
<dbReference type="PANTHER" id="PTHR47968">
    <property type="entry name" value="CENTROMERE PROTEIN E"/>
    <property type="match status" value="1"/>
</dbReference>
<dbReference type="InterPro" id="IPR027640">
    <property type="entry name" value="Kinesin-like_fam"/>
</dbReference>
<evidence type="ECO:0000259" key="8">
    <source>
        <dbReference type="PROSITE" id="PS50067"/>
    </source>
</evidence>
<organism evidence="9 10">
    <name type="scientific">Discostella pseudostelligera</name>
    <dbReference type="NCBI Taxonomy" id="259834"/>
    <lineage>
        <taxon>Eukaryota</taxon>
        <taxon>Sar</taxon>
        <taxon>Stramenopiles</taxon>
        <taxon>Ochrophyta</taxon>
        <taxon>Bacillariophyta</taxon>
        <taxon>Coscinodiscophyceae</taxon>
        <taxon>Thalassiosirophycidae</taxon>
        <taxon>Stephanodiscales</taxon>
        <taxon>Stephanodiscaceae</taxon>
        <taxon>Discostella</taxon>
    </lineage>
</organism>
<name>A0ABD3M456_9STRA</name>
<keyword evidence="1 5" id="KW-0547">Nucleotide-binding</keyword>
<protein>
    <recommendedName>
        <fullName evidence="8">Kinesin motor domain-containing protein</fullName>
    </recommendedName>
</protein>
<dbReference type="PROSITE" id="PS50067">
    <property type="entry name" value="KINESIN_MOTOR_2"/>
    <property type="match status" value="1"/>
</dbReference>
<dbReference type="AlphaFoldDB" id="A0ABD3M456"/>
<keyword evidence="4 5" id="KW-0505">Motor protein</keyword>
<dbReference type="SUPFAM" id="SSF52540">
    <property type="entry name" value="P-loop containing nucleoside triphosphate hydrolases"/>
    <property type="match status" value="1"/>
</dbReference>
<feature type="coiled-coil region" evidence="6">
    <location>
        <begin position="1013"/>
        <end position="1068"/>
    </location>
</feature>
<dbReference type="InterPro" id="IPR019821">
    <property type="entry name" value="Kinesin_motor_CS"/>
</dbReference>
<dbReference type="GO" id="GO:0003774">
    <property type="term" value="F:cytoskeletal motor activity"/>
    <property type="evidence" value="ECO:0007669"/>
    <property type="project" value="UniProtKB-UniRule"/>
</dbReference>
<feature type="region of interest" description="Disordered" evidence="7">
    <location>
        <begin position="245"/>
        <end position="272"/>
    </location>
</feature>
<reference evidence="9 10" key="1">
    <citation type="submission" date="2024-10" db="EMBL/GenBank/DDBJ databases">
        <title>Updated reference genomes for cyclostephanoid diatoms.</title>
        <authorList>
            <person name="Roberts W.R."/>
            <person name="Alverson A.J."/>
        </authorList>
    </citation>
    <scope>NUCLEOTIDE SEQUENCE [LARGE SCALE GENOMIC DNA]</scope>
    <source>
        <strain evidence="9 10">AJA232-27</strain>
    </source>
</reference>
<feature type="compositionally biased region" description="Low complexity" evidence="7">
    <location>
        <begin position="252"/>
        <end position="272"/>
    </location>
</feature>
<evidence type="ECO:0000313" key="10">
    <source>
        <dbReference type="Proteomes" id="UP001530293"/>
    </source>
</evidence>
<feature type="compositionally biased region" description="Gly residues" evidence="7">
    <location>
        <begin position="406"/>
        <end position="416"/>
    </location>
</feature>
<gene>
    <name evidence="9" type="ORF">ACHAWU_003611</name>
</gene>